<feature type="compositionally biased region" description="Basic and acidic residues" evidence="1">
    <location>
        <begin position="33"/>
        <end position="86"/>
    </location>
</feature>
<feature type="compositionally biased region" description="Basic and acidic residues" evidence="1">
    <location>
        <begin position="219"/>
        <end position="254"/>
    </location>
</feature>
<dbReference type="RefSeq" id="WP_203710297.1">
    <property type="nucleotide sequence ID" value="NZ_BONE01000002.1"/>
</dbReference>
<feature type="compositionally biased region" description="Low complexity" evidence="1">
    <location>
        <begin position="194"/>
        <end position="218"/>
    </location>
</feature>
<comment type="caution">
    <text evidence="2">The sequence shown here is derived from an EMBL/GenBank/DDBJ whole genome shotgun (WGS) entry which is preliminary data.</text>
</comment>
<evidence type="ECO:0000313" key="2">
    <source>
        <dbReference type="EMBL" id="GIF70820.1"/>
    </source>
</evidence>
<accession>A0ABQ4CHS0</accession>
<reference evidence="2 3" key="1">
    <citation type="submission" date="2021-01" db="EMBL/GenBank/DDBJ databases">
        <title>Whole genome shotgun sequence of Asanoa siamensis NBRC 107932.</title>
        <authorList>
            <person name="Komaki H."/>
            <person name="Tamura T."/>
        </authorList>
    </citation>
    <scope>NUCLEOTIDE SEQUENCE [LARGE SCALE GENOMIC DNA]</scope>
    <source>
        <strain evidence="2 3">NBRC 107932</strain>
    </source>
</reference>
<sequence>MTYQDQRSDDHPEAVLSDPVPVQRTAPDDENLDHDADRDGVDDRTEADAGYHDNADPERGYHDSAEPDSAEPERGFHDSAEPESGQHDNAVLVAGPHDEGHHEGNAPGEGFHENADEPVDADRDGVDDRVTDTEVRDETDVYQEAEDDRTGYDDPVVASPVDTDAERTGVDDEDLDRAHDDRAHDHAPTFPDSALAPAAFGAAAAGGVAGAAAMAASRTDTRTDVDAVDRRLEDDRLADDDRDRFTDVTDRVADEPADDDDERPAHDEPEAQEQTEQTQTELMPGEVEAAPVTALVAVEAAQGFRDRWREVQLRFVDDPRGATAEAQGLAEEVADALVDALNAMRSDLGNWGATDGADTEHLRVVVRRYRDFLDRMLQS</sequence>
<gene>
    <name evidence="2" type="ORF">Asi02nite_03380</name>
</gene>
<dbReference type="EMBL" id="BONE01000002">
    <property type="protein sequence ID" value="GIF70820.1"/>
    <property type="molecule type" value="Genomic_DNA"/>
</dbReference>
<proteinExistence type="predicted"/>
<feature type="compositionally biased region" description="Basic and acidic residues" evidence="1">
    <location>
        <begin position="1"/>
        <end position="13"/>
    </location>
</feature>
<organism evidence="2 3">
    <name type="scientific">Asanoa siamensis</name>
    <dbReference type="NCBI Taxonomy" id="926357"/>
    <lineage>
        <taxon>Bacteria</taxon>
        <taxon>Bacillati</taxon>
        <taxon>Actinomycetota</taxon>
        <taxon>Actinomycetes</taxon>
        <taxon>Micromonosporales</taxon>
        <taxon>Micromonosporaceae</taxon>
        <taxon>Asanoa</taxon>
    </lineage>
</organism>
<dbReference type="Proteomes" id="UP000604117">
    <property type="component" value="Unassembled WGS sequence"/>
</dbReference>
<feature type="compositionally biased region" description="Basic and acidic residues" evidence="1">
    <location>
        <begin position="96"/>
        <end position="139"/>
    </location>
</feature>
<feature type="compositionally biased region" description="Low complexity" evidence="1">
    <location>
        <begin position="272"/>
        <end position="281"/>
    </location>
</feature>
<keyword evidence="3" id="KW-1185">Reference proteome</keyword>
<protein>
    <submittedName>
        <fullName evidence="2">Uncharacterized protein</fullName>
    </submittedName>
</protein>
<feature type="compositionally biased region" description="Basic and acidic residues" evidence="1">
    <location>
        <begin position="164"/>
        <end position="187"/>
    </location>
</feature>
<evidence type="ECO:0000256" key="1">
    <source>
        <dbReference type="SAM" id="MobiDB-lite"/>
    </source>
</evidence>
<feature type="region of interest" description="Disordered" evidence="1">
    <location>
        <begin position="1"/>
        <end position="282"/>
    </location>
</feature>
<name>A0ABQ4CHS0_9ACTN</name>
<evidence type="ECO:0000313" key="3">
    <source>
        <dbReference type="Proteomes" id="UP000604117"/>
    </source>
</evidence>